<organism evidence="1 2">
    <name type="scientific">Escherichia phage A73</name>
    <dbReference type="NCBI Taxonomy" id="3003819"/>
    <lineage>
        <taxon>Viruses</taxon>
        <taxon>Duplodnaviria</taxon>
        <taxon>Heunggongvirae</taxon>
        <taxon>Uroviricota</taxon>
        <taxon>Caudoviricetes</taxon>
        <taxon>Vequintavirinae</taxon>
        <taxon>Septuagintavirus</taxon>
        <taxon>Septuagintavirus A73</taxon>
    </lineage>
</organism>
<protein>
    <submittedName>
        <fullName evidence="1">Uncharacterized protein</fullName>
    </submittedName>
</protein>
<dbReference type="EMBL" id="OP778609">
    <property type="protein sequence ID" value="WBF77579.1"/>
    <property type="molecule type" value="Genomic_DNA"/>
</dbReference>
<dbReference type="Proteomes" id="UP001223579">
    <property type="component" value="Segment"/>
</dbReference>
<sequence length="67" mass="7781">MVYKVFCEWDIGQEGIAFVSEKAARNWIESQKDILLSDIDETIKSLMKQRLLVIEPLIVIDEKGERV</sequence>
<reference evidence="1 2" key="1">
    <citation type="submission" date="2022-11" db="EMBL/GenBank/DDBJ databases">
        <authorList>
            <person name="Cortes-Martin A."/>
            <person name="Buttimer C.T.H."/>
            <person name="Hill C."/>
        </authorList>
    </citation>
    <scope>NUCLEOTIDE SEQUENCE [LARGE SCALE GENOMIC DNA]</scope>
</reference>
<name>A0AAE9W118_9CAUD</name>
<proteinExistence type="predicted"/>
<gene>
    <name evidence="1" type="ORF">A73_111</name>
</gene>
<accession>A0AAE9W118</accession>
<keyword evidence="2" id="KW-1185">Reference proteome</keyword>
<evidence type="ECO:0000313" key="2">
    <source>
        <dbReference type="Proteomes" id="UP001223579"/>
    </source>
</evidence>
<evidence type="ECO:0000313" key="1">
    <source>
        <dbReference type="EMBL" id="WBF77579.1"/>
    </source>
</evidence>